<dbReference type="AlphaFoldDB" id="A0A0F4LAG3"/>
<feature type="transmembrane region" description="Helical" evidence="1">
    <location>
        <begin position="57"/>
        <end position="75"/>
    </location>
</feature>
<accession>A0A0F4LAG3</accession>
<protein>
    <recommendedName>
        <fullName evidence="2">LiaF transmembrane domain-containing protein</fullName>
    </recommendedName>
</protein>
<evidence type="ECO:0000313" key="3">
    <source>
        <dbReference type="EMBL" id="KJY55254.1"/>
    </source>
</evidence>
<keyword evidence="1" id="KW-1133">Transmembrane helix</keyword>
<gene>
    <name evidence="3" type="ORF">JF74_17570</name>
</gene>
<feature type="domain" description="LiaF transmembrane" evidence="2">
    <location>
        <begin position="10"/>
        <end position="105"/>
    </location>
</feature>
<comment type="caution">
    <text evidence="3">The sequence shown here is derived from an EMBL/GenBank/DDBJ whole genome shotgun (WGS) entry which is preliminary data.</text>
</comment>
<reference evidence="3 4" key="1">
    <citation type="submission" date="2015-01" db="EMBL/GenBank/DDBJ databases">
        <title>Comparative genomics of the lactic acid bacteria isolated from the honey bee gut.</title>
        <authorList>
            <person name="Ellegaard K.M."/>
            <person name="Tamarit D."/>
            <person name="Javelind E."/>
            <person name="Olofsson T."/>
            <person name="Andersson S.G."/>
            <person name="Vasquez A."/>
        </authorList>
    </citation>
    <scope>NUCLEOTIDE SEQUENCE [LARGE SCALE GENOMIC DNA]</scope>
    <source>
        <strain evidence="3 4">Hma8</strain>
    </source>
</reference>
<dbReference type="RefSeq" id="WP_046325660.1">
    <property type="nucleotide sequence ID" value="NZ_JBHTMT010000002.1"/>
</dbReference>
<dbReference type="Pfam" id="PF22570">
    <property type="entry name" value="LiaF-TM"/>
    <property type="match status" value="1"/>
</dbReference>
<dbReference type="InterPro" id="IPR054331">
    <property type="entry name" value="LiaF_TM"/>
</dbReference>
<name>A0A0F4LAG3_9LACO</name>
<dbReference type="HOGENOM" id="CLU_081309_1_0_9"/>
<feature type="transmembrane region" description="Helical" evidence="1">
    <location>
        <begin position="9"/>
        <end position="26"/>
    </location>
</feature>
<dbReference type="Proteomes" id="UP000033531">
    <property type="component" value="Unassembled WGS sequence"/>
</dbReference>
<dbReference type="PATRIC" id="fig|1218507.3.peg.1964"/>
<dbReference type="OrthoDB" id="2249781at2"/>
<evidence type="ECO:0000256" key="1">
    <source>
        <dbReference type="SAM" id="Phobius"/>
    </source>
</evidence>
<evidence type="ECO:0000259" key="2">
    <source>
        <dbReference type="Pfam" id="PF22570"/>
    </source>
</evidence>
<dbReference type="STRING" id="1218507.JF74_17570"/>
<evidence type="ECO:0000313" key="4">
    <source>
        <dbReference type="Proteomes" id="UP000033531"/>
    </source>
</evidence>
<keyword evidence="1" id="KW-0812">Transmembrane</keyword>
<sequence length="271" mass="30365">MRKNKIREIFWGIALVAAAIFLVMNQLHLFSFHLKVSMIIWTIVFGAALIESLADRSLFGTTFSIAFLLIVYAEPLHITKIVPWTVLIAALLIYIGLTLIFRKSWFLGGNYFKHKFNPRDYYDDLSDFDKSYKTTDNNTINDSKDYTTDGDTINDSKDHTDGEDIVINQKLSSVSRYVHSQNLRSVIINSSLGEVEVYLDQAKAAGDVVTVDINGTMGEIEIYVPTSWKVNSDNLNLALGELDINDESTGGGPTLMLTGHFSMGDVEVNYV</sequence>
<keyword evidence="1" id="KW-0472">Membrane</keyword>
<dbReference type="EMBL" id="JXLI01000015">
    <property type="protein sequence ID" value="KJY55254.1"/>
    <property type="molecule type" value="Genomic_DNA"/>
</dbReference>
<feature type="transmembrane region" description="Helical" evidence="1">
    <location>
        <begin position="81"/>
        <end position="101"/>
    </location>
</feature>
<organism evidence="3 4">
    <name type="scientific">Lactobacillus melliventris</name>
    <dbReference type="NCBI Taxonomy" id="1218507"/>
    <lineage>
        <taxon>Bacteria</taxon>
        <taxon>Bacillati</taxon>
        <taxon>Bacillota</taxon>
        <taxon>Bacilli</taxon>
        <taxon>Lactobacillales</taxon>
        <taxon>Lactobacillaceae</taxon>
        <taxon>Lactobacillus</taxon>
    </lineage>
</organism>
<proteinExistence type="predicted"/>
<feature type="transmembrane region" description="Helical" evidence="1">
    <location>
        <begin position="32"/>
        <end position="50"/>
    </location>
</feature>